<dbReference type="SUPFAM" id="SSF141571">
    <property type="entry name" value="Pentapeptide repeat-like"/>
    <property type="match status" value="1"/>
</dbReference>
<accession>A0A517DQE6</accession>
<dbReference type="InterPro" id="IPR001646">
    <property type="entry name" value="5peptide_repeat"/>
</dbReference>
<evidence type="ECO:0000313" key="1">
    <source>
        <dbReference type="EMBL" id="QDR79538.1"/>
    </source>
</evidence>
<keyword evidence="2" id="KW-1185">Reference proteome</keyword>
<evidence type="ECO:0000313" key="2">
    <source>
        <dbReference type="Proteomes" id="UP000320776"/>
    </source>
</evidence>
<dbReference type="PANTHER" id="PTHR42999">
    <property type="entry name" value="ANTIBIOTIC RESISTANCE PROTEIN MCBG"/>
    <property type="match status" value="1"/>
</dbReference>
<dbReference type="Pfam" id="PF13599">
    <property type="entry name" value="Pentapeptide_4"/>
    <property type="match status" value="1"/>
</dbReference>
<dbReference type="Pfam" id="PF00805">
    <property type="entry name" value="Pentapeptide"/>
    <property type="match status" value="1"/>
</dbReference>
<dbReference type="Proteomes" id="UP000320776">
    <property type="component" value="Chromosome"/>
</dbReference>
<dbReference type="EMBL" id="CP036259">
    <property type="protein sequence ID" value="QDR79538.1"/>
    <property type="molecule type" value="Genomic_DNA"/>
</dbReference>
<sequence>MVKKSAKSKLLSPNLPPKLSLAHNTEFHDEDCVRLSIIQDCTFETQTAENIAIDQVLFKNVDFNHLHWPCAKLTDTVFEQCDLSNVDFGQCFMDRVRLTNCKLVGINMTEASLRNVVFDNCNAAYAVLRYFKCKKSNFHNTSFAEADLYSATLTDVSFVRCNLDKVQFSGTKLAGIDLSTCQFYQLALTADDLRNCIIAPEQAIALANIFGVVIKE</sequence>
<gene>
    <name evidence="1" type="ORF">SPTER_08130</name>
</gene>
<dbReference type="RefSeq" id="WP_170233138.1">
    <property type="nucleotide sequence ID" value="NZ_CP036259.1"/>
</dbReference>
<dbReference type="PANTHER" id="PTHR42999:SF1">
    <property type="entry name" value="PENTAPEPTIDE REPEAT-CONTAINING PROTEIN"/>
    <property type="match status" value="1"/>
</dbReference>
<name>A0A517DQE6_9FIRM</name>
<reference evidence="1 2" key="1">
    <citation type="submission" date="2019-02" db="EMBL/GenBank/DDBJ databases">
        <title>Closed genome of Sporomusa termitida DSM 4440.</title>
        <authorList>
            <person name="Poehlein A."/>
            <person name="Daniel R."/>
        </authorList>
    </citation>
    <scope>NUCLEOTIDE SEQUENCE [LARGE SCALE GENOMIC DNA]</scope>
    <source>
        <strain evidence="1 2">DSM 4440</strain>
    </source>
</reference>
<protein>
    <submittedName>
        <fullName evidence="1">Pentapeptide repeats (8 copies)</fullName>
    </submittedName>
</protein>
<dbReference type="Gene3D" id="2.160.20.80">
    <property type="entry name" value="E3 ubiquitin-protein ligase SopA"/>
    <property type="match status" value="1"/>
</dbReference>
<dbReference type="InterPro" id="IPR052949">
    <property type="entry name" value="PA_immunity-related"/>
</dbReference>
<proteinExistence type="predicted"/>
<dbReference type="KEGG" id="sted:SPTER_08130"/>
<organism evidence="1 2">
    <name type="scientific">Sporomusa termitida</name>
    <dbReference type="NCBI Taxonomy" id="2377"/>
    <lineage>
        <taxon>Bacteria</taxon>
        <taxon>Bacillati</taxon>
        <taxon>Bacillota</taxon>
        <taxon>Negativicutes</taxon>
        <taxon>Selenomonadales</taxon>
        <taxon>Sporomusaceae</taxon>
        <taxon>Sporomusa</taxon>
    </lineage>
</organism>
<dbReference type="AlphaFoldDB" id="A0A517DQE6"/>